<reference evidence="2" key="1">
    <citation type="submission" date="2018-05" db="EMBL/GenBank/DDBJ databases">
        <authorList>
            <person name="Lanie J.A."/>
            <person name="Ng W.-L."/>
            <person name="Kazmierczak K.M."/>
            <person name="Andrzejewski T.M."/>
            <person name="Davidsen T.M."/>
            <person name="Wayne K.J."/>
            <person name="Tettelin H."/>
            <person name="Glass J.I."/>
            <person name="Rusch D."/>
            <person name="Podicherti R."/>
            <person name="Tsui H.-C.T."/>
            <person name="Winkler M.E."/>
        </authorList>
    </citation>
    <scope>NUCLEOTIDE SEQUENCE</scope>
</reference>
<gene>
    <name evidence="2" type="ORF">METZ01_LOCUS107864</name>
</gene>
<dbReference type="EMBL" id="UINC01012619">
    <property type="protein sequence ID" value="SVA55010.1"/>
    <property type="molecule type" value="Genomic_DNA"/>
</dbReference>
<name>A0A381WRB5_9ZZZZ</name>
<sequence>MFINSHIATGYLAGKAAGDKKEWILLWIIAATIPDIDGLWSDTVAGHHSILHTPIFWIVVCGIVWWIGNFRKIQQLETGALIVLAGTMLHLFTDWITSRTVGIQWLYPFSNTNYWIYPISPEKGNIPIWEMVVPPYINFYFENKILFYGEVGLNILAIGWFWKTYLANHAK</sequence>
<evidence type="ECO:0000313" key="2">
    <source>
        <dbReference type="EMBL" id="SVA55010.1"/>
    </source>
</evidence>
<keyword evidence="1" id="KW-1133">Transmembrane helix</keyword>
<dbReference type="Pfam" id="PF04307">
    <property type="entry name" value="YdjM"/>
    <property type="match status" value="1"/>
</dbReference>
<evidence type="ECO:0008006" key="3">
    <source>
        <dbReference type="Google" id="ProtNLM"/>
    </source>
</evidence>
<keyword evidence="1" id="KW-0472">Membrane</keyword>
<proteinExistence type="predicted"/>
<dbReference type="InterPro" id="IPR007404">
    <property type="entry name" value="YdjM-like"/>
</dbReference>
<keyword evidence="1" id="KW-0812">Transmembrane</keyword>
<dbReference type="AlphaFoldDB" id="A0A381WRB5"/>
<evidence type="ECO:0000256" key="1">
    <source>
        <dbReference type="SAM" id="Phobius"/>
    </source>
</evidence>
<protein>
    <recommendedName>
        <fullName evidence="3">Metal-dependent hydrolase</fullName>
    </recommendedName>
</protein>
<organism evidence="2">
    <name type="scientific">marine metagenome</name>
    <dbReference type="NCBI Taxonomy" id="408172"/>
    <lineage>
        <taxon>unclassified sequences</taxon>
        <taxon>metagenomes</taxon>
        <taxon>ecological metagenomes</taxon>
    </lineage>
</organism>
<feature type="transmembrane region" description="Helical" evidence="1">
    <location>
        <begin position="79"/>
        <end position="97"/>
    </location>
</feature>
<feature type="transmembrane region" description="Helical" evidence="1">
    <location>
        <begin position="49"/>
        <end position="67"/>
    </location>
</feature>
<feature type="transmembrane region" description="Helical" evidence="1">
    <location>
        <begin position="145"/>
        <end position="162"/>
    </location>
</feature>
<accession>A0A381WRB5</accession>